<dbReference type="EMBL" id="FMAR01000003">
    <property type="protein sequence ID" value="SCC06404.1"/>
    <property type="molecule type" value="Genomic_DNA"/>
</dbReference>
<proteinExistence type="predicted"/>
<reference evidence="1 2" key="1">
    <citation type="submission" date="2016-08" db="EMBL/GenBank/DDBJ databases">
        <authorList>
            <person name="Seilhamer J.J."/>
        </authorList>
    </citation>
    <scope>NUCLEOTIDE SEQUENCE [LARGE SCALE GENOMIC DNA]</scope>
    <source>
        <strain evidence="1 2">A37T2</strain>
    </source>
</reference>
<organism evidence="1 2">
    <name type="scientific">Chitinophaga costaii</name>
    <dbReference type="NCBI Taxonomy" id="1335309"/>
    <lineage>
        <taxon>Bacteria</taxon>
        <taxon>Pseudomonadati</taxon>
        <taxon>Bacteroidota</taxon>
        <taxon>Chitinophagia</taxon>
        <taxon>Chitinophagales</taxon>
        <taxon>Chitinophagaceae</taxon>
        <taxon>Chitinophaga</taxon>
    </lineage>
</organism>
<gene>
    <name evidence="1" type="ORF">GA0116948_103102</name>
</gene>
<keyword evidence="2" id="KW-1185">Reference proteome</keyword>
<name>A0A1C4BI51_9BACT</name>
<dbReference type="STRING" id="1335309.GA0116948_103102"/>
<evidence type="ECO:0000313" key="2">
    <source>
        <dbReference type="Proteomes" id="UP000242818"/>
    </source>
</evidence>
<evidence type="ECO:0000313" key="1">
    <source>
        <dbReference type="EMBL" id="SCC06404.1"/>
    </source>
</evidence>
<sequence>MAATPPAVPYRIIHPVPVHLHKACYGNYAHTHPGIWHIAVHVGQLFLTMARCQYQGHARRPFRSVPTPGSRYGHPGKKARIGRKLLAPAHSQGEYCNRLRSQGPVHPLVRLPVAAGPVQCYSLVYRQHCAQGLQGLCHYGMVTPANGCAMRLNAWPNQIIAGVPANCAHQALLARRGCLQAMVIRSIDEYTK</sequence>
<protein>
    <submittedName>
        <fullName evidence="1">Uncharacterized protein</fullName>
    </submittedName>
</protein>
<accession>A0A1C4BI51</accession>
<dbReference type="AlphaFoldDB" id="A0A1C4BI51"/>
<dbReference type="Proteomes" id="UP000242818">
    <property type="component" value="Unassembled WGS sequence"/>
</dbReference>